<dbReference type="GO" id="GO:0047372">
    <property type="term" value="F:monoacylglycerol lipase activity"/>
    <property type="evidence" value="ECO:0007669"/>
    <property type="project" value="TreeGrafter"/>
</dbReference>
<dbReference type="Proteomes" id="UP000019141">
    <property type="component" value="Unassembled WGS sequence"/>
</dbReference>
<evidence type="ECO:0000259" key="1">
    <source>
        <dbReference type="Pfam" id="PF00561"/>
    </source>
</evidence>
<proteinExistence type="predicted"/>
<dbReference type="SUPFAM" id="SSF53474">
    <property type="entry name" value="alpha/beta-Hydrolases"/>
    <property type="match status" value="1"/>
</dbReference>
<dbReference type="PANTHER" id="PTHR43798">
    <property type="entry name" value="MONOACYLGLYCEROL LIPASE"/>
    <property type="match status" value="1"/>
</dbReference>
<dbReference type="InterPro" id="IPR000073">
    <property type="entry name" value="AB_hydrolase_1"/>
</dbReference>
<sequence length="264" mass="29795">MQCDLGTHHLAYDISGPEDRPLILLSHCFSGNRHVWDAQLPALSAYRTIRYDTRGHGESDLPPGPYRLDDLGNDVIALLDALGVEQVHYFGMSMGGMIGQNLALRFPHRLASLGLITTTCLSVEADRQDRQDRMAAVRRDGIEGLHDRHMSRWFTAQALRDQLPGVRTMSAAYRSFSPQAFEWISHAILHDLNYADDLRRITMPTLVVASPDDPGVPRDISERMRDEIPAAEFHWLSPAKHLATLEHPERFNRIMVDFLAKHAG</sequence>
<feature type="domain" description="AB hydrolase-1" evidence="1">
    <location>
        <begin position="21"/>
        <end position="248"/>
    </location>
</feature>
<name>W4LT98_ENTF1</name>
<evidence type="ECO:0000313" key="2">
    <source>
        <dbReference type="EMBL" id="ETX00662.1"/>
    </source>
</evidence>
<protein>
    <recommendedName>
        <fullName evidence="1">AB hydrolase-1 domain-containing protein</fullName>
    </recommendedName>
</protein>
<dbReference type="Pfam" id="PF00561">
    <property type="entry name" value="Abhydrolase_1"/>
    <property type="match status" value="1"/>
</dbReference>
<evidence type="ECO:0000313" key="3">
    <source>
        <dbReference type="Proteomes" id="UP000019141"/>
    </source>
</evidence>
<reference evidence="2 3" key="1">
    <citation type="journal article" date="2014" name="Nature">
        <title>An environmental bacterial taxon with a large and distinct metabolic repertoire.</title>
        <authorList>
            <person name="Wilson M.C."/>
            <person name="Mori T."/>
            <person name="Ruckert C."/>
            <person name="Uria A.R."/>
            <person name="Helf M.J."/>
            <person name="Takada K."/>
            <person name="Gernert C."/>
            <person name="Steffens U.A."/>
            <person name="Heycke N."/>
            <person name="Schmitt S."/>
            <person name="Rinke C."/>
            <person name="Helfrich E.J."/>
            <person name="Brachmann A.O."/>
            <person name="Gurgui C."/>
            <person name="Wakimoto T."/>
            <person name="Kracht M."/>
            <person name="Crusemann M."/>
            <person name="Hentschel U."/>
            <person name="Abe I."/>
            <person name="Matsunaga S."/>
            <person name="Kalinowski J."/>
            <person name="Takeyama H."/>
            <person name="Piel J."/>
        </authorList>
    </citation>
    <scope>NUCLEOTIDE SEQUENCE [LARGE SCALE GENOMIC DNA]</scope>
    <source>
        <strain evidence="3">TSY1</strain>
    </source>
</reference>
<dbReference type="HOGENOM" id="CLU_020336_50_3_7"/>
<dbReference type="EMBL" id="AZHW01000317">
    <property type="protein sequence ID" value="ETX00662.1"/>
    <property type="molecule type" value="Genomic_DNA"/>
</dbReference>
<accession>W4LT98</accession>
<dbReference type="PATRIC" id="fig|1429438.4.peg.2118"/>
<dbReference type="Gene3D" id="3.40.50.1820">
    <property type="entry name" value="alpha/beta hydrolase"/>
    <property type="match status" value="1"/>
</dbReference>
<dbReference type="InterPro" id="IPR050266">
    <property type="entry name" value="AB_hydrolase_sf"/>
</dbReference>
<organism evidence="2 3">
    <name type="scientific">Entotheonella factor</name>
    <dbReference type="NCBI Taxonomy" id="1429438"/>
    <lineage>
        <taxon>Bacteria</taxon>
        <taxon>Pseudomonadati</taxon>
        <taxon>Nitrospinota/Tectimicrobiota group</taxon>
        <taxon>Candidatus Tectimicrobiota</taxon>
        <taxon>Candidatus Entotheonellia</taxon>
        <taxon>Candidatus Entotheonellales</taxon>
        <taxon>Candidatus Entotheonellaceae</taxon>
        <taxon>Candidatus Entotheonella</taxon>
    </lineage>
</organism>
<gene>
    <name evidence="2" type="ORF">ETSY1_10380</name>
</gene>
<dbReference type="GO" id="GO:0016020">
    <property type="term" value="C:membrane"/>
    <property type="evidence" value="ECO:0007669"/>
    <property type="project" value="TreeGrafter"/>
</dbReference>
<comment type="caution">
    <text evidence="2">The sequence shown here is derived from an EMBL/GenBank/DDBJ whole genome shotgun (WGS) entry which is preliminary data.</text>
</comment>
<dbReference type="PRINTS" id="PR00111">
    <property type="entry name" value="ABHYDROLASE"/>
</dbReference>
<dbReference type="GO" id="GO:0046464">
    <property type="term" value="P:acylglycerol catabolic process"/>
    <property type="evidence" value="ECO:0007669"/>
    <property type="project" value="TreeGrafter"/>
</dbReference>
<dbReference type="PANTHER" id="PTHR43798:SF33">
    <property type="entry name" value="HYDROLASE, PUTATIVE (AFU_ORTHOLOGUE AFUA_2G14860)-RELATED"/>
    <property type="match status" value="1"/>
</dbReference>
<keyword evidence="3" id="KW-1185">Reference proteome</keyword>
<dbReference type="InterPro" id="IPR029058">
    <property type="entry name" value="AB_hydrolase_fold"/>
</dbReference>
<dbReference type="AlphaFoldDB" id="W4LT98"/>